<protein>
    <submittedName>
        <fullName evidence="2">NAD-binding protein</fullName>
    </submittedName>
</protein>
<gene>
    <name evidence="2" type="ORF">RJJ65_40435</name>
</gene>
<dbReference type="Proteomes" id="UP001268610">
    <property type="component" value="Unassembled WGS sequence"/>
</dbReference>
<evidence type="ECO:0000259" key="1">
    <source>
        <dbReference type="Pfam" id="PF02254"/>
    </source>
</evidence>
<reference evidence="2" key="1">
    <citation type="submission" date="2023-04" db="EMBL/GenBank/DDBJ databases">
        <title>Genomic characterization of faba bean (Vicia faba) microsymbionts in Mexican soils.</title>
        <authorList>
            <person name="Rivera Orduna F.N."/>
            <person name="Guevara-Luna J."/>
            <person name="Yan J."/>
            <person name="Arroyo-Herrera I."/>
            <person name="Li Y."/>
            <person name="Vasquez-Murrieta M.S."/>
            <person name="Wang E.T."/>
        </authorList>
    </citation>
    <scope>NUCLEOTIDE SEQUENCE</scope>
    <source>
        <strain evidence="2">CH26</strain>
    </source>
</reference>
<dbReference type="SUPFAM" id="SSF51735">
    <property type="entry name" value="NAD(P)-binding Rossmann-fold domains"/>
    <property type="match status" value="1"/>
</dbReference>
<dbReference type="Pfam" id="PF02254">
    <property type="entry name" value="TrkA_N"/>
    <property type="match status" value="1"/>
</dbReference>
<dbReference type="AlphaFoldDB" id="A0AAJ2LPG8"/>
<dbReference type="Gene3D" id="3.40.50.720">
    <property type="entry name" value="NAD(P)-binding Rossmann-like Domain"/>
    <property type="match status" value="1"/>
</dbReference>
<dbReference type="RefSeq" id="WP_310866793.1">
    <property type="nucleotide sequence ID" value="NZ_JAVLSF010001245.1"/>
</dbReference>
<sequence>MFAAVEPVQRWVRARSHLARLLERSSDPLAMLPDEVDQSYLKNQVVIVGYGEVGRRIARALQTQQIKVVIAEENREIVENLRKKGI</sequence>
<dbReference type="InterPro" id="IPR003148">
    <property type="entry name" value="RCK_N"/>
</dbReference>
<dbReference type="GO" id="GO:0006813">
    <property type="term" value="P:potassium ion transport"/>
    <property type="evidence" value="ECO:0007669"/>
    <property type="project" value="InterPro"/>
</dbReference>
<organism evidence="2 3">
    <name type="scientific">Rhizobium hidalgonense</name>
    <dbReference type="NCBI Taxonomy" id="1538159"/>
    <lineage>
        <taxon>Bacteria</taxon>
        <taxon>Pseudomonadati</taxon>
        <taxon>Pseudomonadota</taxon>
        <taxon>Alphaproteobacteria</taxon>
        <taxon>Hyphomicrobiales</taxon>
        <taxon>Rhizobiaceae</taxon>
        <taxon>Rhizobium/Agrobacterium group</taxon>
        <taxon>Rhizobium</taxon>
    </lineage>
</organism>
<dbReference type="EMBL" id="JAVLSF010001245">
    <property type="protein sequence ID" value="MDR9778817.1"/>
    <property type="molecule type" value="Genomic_DNA"/>
</dbReference>
<comment type="caution">
    <text evidence="2">The sequence shown here is derived from an EMBL/GenBank/DDBJ whole genome shotgun (WGS) entry which is preliminary data.</text>
</comment>
<dbReference type="InterPro" id="IPR036291">
    <property type="entry name" value="NAD(P)-bd_dom_sf"/>
</dbReference>
<proteinExistence type="predicted"/>
<evidence type="ECO:0000313" key="3">
    <source>
        <dbReference type="Proteomes" id="UP001268610"/>
    </source>
</evidence>
<accession>A0AAJ2LPG8</accession>
<feature type="non-terminal residue" evidence="2">
    <location>
        <position position="86"/>
    </location>
</feature>
<evidence type="ECO:0000313" key="2">
    <source>
        <dbReference type="EMBL" id="MDR9778817.1"/>
    </source>
</evidence>
<name>A0AAJ2LPG8_9HYPH</name>
<feature type="domain" description="RCK N-terminal" evidence="1">
    <location>
        <begin position="45"/>
        <end position="85"/>
    </location>
</feature>